<evidence type="ECO:0000313" key="3">
    <source>
        <dbReference type="Proteomes" id="UP000650533"/>
    </source>
</evidence>
<dbReference type="Gene3D" id="3.90.180.10">
    <property type="entry name" value="Medium-chain alcohol dehydrogenases, catalytic domain"/>
    <property type="match status" value="1"/>
</dbReference>
<organism evidence="2 3">
    <name type="scientific">Rhizoctonia solani</name>
    <dbReference type="NCBI Taxonomy" id="456999"/>
    <lineage>
        <taxon>Eukaryota</taxon>
        <taxon>Fungi</taxon>
        <taxon>Dikarya</taxon>
        <taxon>Basidiomycota</taxon>
        <taxon>Agaricomycotina</taxon>
        <taxon>Agaricomycetes</taxon>
        <taxon>Cantharellales</taxon>
        <taxon>Ceratobasidiaceae</taxon>
        <taxon>Rhizoctonia</taxon>
    </lineage>
</organism>
<protein>
    <submittedName>
        <fullName evidence="2">Zinc-binding dehydrogenase</fullName>
    </submittedName>
</protein>
<dbReference type="SUPFAM" id="SSF50129">
    <property type="entry name" value="GroES-like"/>
    <property type="match status" value="1"/>
</dbReference>
<accession>A0A8H8SSG8</accession>
<dbReference type="InterPro" id="IPR013149">
    <property type="entry name" value="ADH-like_C"/>
</dbReference>
<dbReference type="PANTHER" id="PTHR45033:SF2">
    <property type="entry name" value="ZINC-TYPE ALCOHOL DEHYDROGENASE-LIKE PROTEIN C1773.06C"/>
    <property type="match status" value="1"/>
</dbReference>
<dbReference type="InterPro" id="IPR036291">
    <property type="entry name" value="NAD(P)-bd_dom_sf"/>
</dbReference>
<dbReference type="InterPro" id="IPR020843">
    <property type="entry name" value="ER"/>
</dbReference>
<reference evidence="2" key="1">
    <citation type="submission" date="2020-05" db="EMBL/GenBank/DDBJ databases">
        <title>Evolutionary and genomic comparisons of hybrid uninucleate and nonhybrid Rhizoctonia fungi.</title>
        <authorList>
            <person name="Li C."/>
            <person name="Chen X."/>
        </authorList>
    </citation>
    <scope>NUCLEOTIDE SEQUENCE</scope>
    <source>
        <strain evidence="2">AG-1 IA</strain>
    </source>
</reference>
<dbReference type="SMART" id="SM00829">
    <property type="entry name" value="PKS_ER"/>
    <property type="match status" value="1"/>
</dbReference>
<dbReference type="EMBL" id="CP059658">
    <property type="protein sequence ID" value="QRW16569.1"/>
    <property type="molecule type" value="Genomic_DNA"/>
</dbReference>
<dbReference type="InterPro" id="IPR052711">
    <property type="entry name" value="Zinc_ADH-like"/>
</dbReference>
<feature type="domain" description="Enoyl reductase (ER)" evidence="1">
    <location>
        <begin position="23"/>
        <end position="359"/>
    </location>
</feature>
<evidence type="ECO:0000259" key="1">
    <source>
        <dbReference type="SMART" id="SM00829"/>
    </source>
</evidence>
<dbReference type="Proteomes" id="UP000650533">
    <property type="component" value="Chromosome 1"/>
</dbReference>
<dbReference type="Pfam" id="PF00107">
    <property type="entry name" value="ADH_zinc_N"/>
    <property type="match status" value="1"/>
</dbReference>
<name>A0A8H8SSG8_9AGAM</name>
<proteinExistence type="predicted"/>
<sequence>MASTIPTVAKAWRYPPTDSSLWDSYHSLELRDIEVPLPGQGEILVKIHAVSLNRQVISLSTFRLDIIGGPLTMGPDGKGLIPTSDGAGEVVAVGEGVNKWVVGDRVRSLFNELWATGQMQREYWRALPGSGTQGCLTQYRIFPADFVLRVPEHLSFEEAATIPCAGITAFNALFESANTTQDSTVLVLGSGGVSVYAAQFAKAVGAKVIATTSSKDKIQKYKDLGVDHVINYRDTPGWAQEVKRLTGGKGVDQVLEIGGKGTLMEAIKSIKWKGTVHIINGPHEAPEYSMLELAFAIIGSEARLNGIATGGKDIAERLDSFISRHKIKPLVDPRIFEWTEAKDAFQYLDKGSHFGKVVIKVD</sequence>
<dbReference type="RefSeq" id="XP_043176806.1">
    <property type="nucleotide sequence ID" value="XM_043324387.1"/>
</dbReference>
<dbReference type="InterPro" id="IPR011032">
    <property type="entry name" value="GroES-like_sf"/>
</dbReference>
<evidence type="ECO:0000313" key="2">
    <source>
        <dbReference type="EMBL" id="QRW16569.1"/>
    </source>
</evidence>
<dbReference type="Pfam" id="PF08240">
    <property type="entry name" value="ADH_N"/>
    <property type="match status" value="1"/>
</dbReference>
<dbReference type="GeneID" id="67026850"/>
<dbReference type="PANTHER" id="PTHR45033">
    <property type="match status" value="1"/>
</dbReference>
<dbReference type="Gene3D" id="3.40.50.720">
    <property type="entry name" value="NAD(P)-binding Rossmann-like Domain"/>
    <property type="match status" value="1"/>
</dbReference>
<dbReference type="KEGG" id="rsx:RhiXN_04570"/>
<gene>
    <name evidence="2" type="ORF">RhiXN_04570</name>
</gene>
<dbReference type="GO" id="GO:0016491">
    <property type="term" value="F:oxidoreductase activity"/>
    <property type="evidence" value="ECO:0007669"/>
    <property type="project" value="InterPro"/>
</dbReference>
<dbReference type="SUPFAM" id="SSF51735">
    <property type="entry name" value="NAD(P)-binding Rossmann-fold domains"/>
    <property type="match status" value="1"/>
</dbReference>
<dbReference type="AlphaFoldDB" id="A0A8H8SSG8"/>
<dbReference type="CDD" id="cd08276">
    <property type="entry name" value="MDR7"/>
    <property type="match status" value="1"/>
</dbReference>
<dbReference type="InterPro" id="IPR013154">
    <property type="entry name" value="ADH-like_N"/>
</dbReference>